<evidence type="ECO:0000256" key="1">
    <source>
        <dbReference type="SAM" id="MobiDB-lite"/>
    </source>
</evidence>
<name>A0A644VMB6_9ZZZZ</name>
<dbReference type="EMBL" id="VSSQ01000359">
    <property type="protein sequence ID" value="MPL92476.1"/>
    <property type="molecule type" value="Genomic_DNA"/>
</dbReference>
<sequence>MKVKKNAEERISGGESGFQAKKKGLLSPSRGSEPHPFSQSLEDAETRELIEKLDLFGRKLTHFPAENTLLQYRNLVKELLRRAIAGLRVRRDMKWRRNDRNLFVTVEKVETIMEELEGVFQREGERTRMFQLMEEVKGCLISLLL</sequence>
<comment type="caution">
    <text evidence="2">The sequence shown here is derived from an EMBL/GenBank/DDBJ whole genome shotgun (WGS) entry which is preliminary data.</text>
</comment>
<organism evidence="2">
    <name type="scientific">bioreactor metagenome</name>
    <dbReference type="NCBI Taxonomy" id="1076179"/>
    <lineage>
        <taxon>unclassified sequences</taxon>
        <taxon>metagenomes</taxon>
        <taxon>ecological metagenomes</taxon>
    </lineage>
</organism>
<gene>
    <name evidence="2" type="ORF">SDC9_38577</name>
</gene>
<evidence type="ECO:0000313" key="2">
    <source>
        <dbReference type="EMBL" id="MPL92476.1"/>
    </source>
</evidence>
<dbReference type="Gene3D" id="1.20.120.490">
    <property type="entry name" value="Hypothetical protein TM1646-like domain"/>
    <property type="match status" value="1"/>
</dbReference>
<reference evidence="2" key="1">
    <citation type="submission" date="2019-08" db="EMBL/GenBank/DDBJ databases">
        <authorList>
            <person name="Kucharzyk K."/>
            <person name="Murdoch R.W."/>
            <person name="Higgins S."/>
            <person name="Loffler F."/>
        </authorList>
    </citation>
    <scope>NUCLEOTIDE SEQUENCE</scope>
</reference>
<evidence type="ECO:0008006" key="3">
    <source>
        <dbReference type="Google" id="ProtNLM"/>
    </source>
</evidence>
<dbReference type="AlphaFoldDB" id="A0A644VMB6"/>
<dbReference type="Pfam" id="PF03885">
    <property type="entry name" value="DUF327"/>
    <property type="match status" value="1"/>
</dbReference>
<feature type="compositionally biased region" description="Basic and acidic residues" evidence="1">
    <location>
        <begin position="1"/>
        <end position="12"/>
    </location>
</feature>
<accession>A0A644VMB6</accession>
<dbReference type="InterPro" id="IPR024042">
    <property type="entry name" value="TM1646-like_dom_sf"/>
</dbReference>
<dbReference type="InterPro" id="IPR005585">
    <property type="entry name" value="DUF327"/>
</dbReference>
<proteinExistence type="predicted"/>
<dbReference type="SUPFAM" id="SSF158397">
    <property type="entry name" value="TM1646-like"/>
    <property type="match status" value="1"/>
</dbReference>
<feature type="region of interest" description="Disordered" evidence="1">
    <location>
        <begin position="1"/>
        <end position="43"/>
    </location>
</feature>
<protein>
    <recommendedName>
        <fullName evidence="3">DUF327 domain-containing protein</fullName>
    </recommendedName>
</protein>